<evidence type="ECO:0000313" key="4">
    <source>
        <dbReference type="EMBL" id="MBJ6362018.1"/>
    </source>
</evidence>
<dbReference type="CDD" id="cd02440">
    <property type="entry name" value="AdoMet_MTases"/>
    <property type="match status" value="1"/>
</dbReference>
<name>A0A934MQL6_9BACL</name>
<keyword evidence="5" id="KW-1185">Reference proteome</keyword>
<evidence type="ECO:0000256" key="2">
    <source>
        <dbReference type="ARBA" id="ARBA00022679"/>
    </source>
</evidence>
<protein>
    <submittedName>
        <fullName evidence="4">Class I SAM-dependent methyltransferase</fullName>
    </submittedName>
</protein>
<accession>A0A934MQL6</accession>
<proteinExistence type="predicted"/>
<dbReference type="EMBL" id="JAELUP010000065">
    <property type="protein sequence ID" value="MBJ6362018.1"/>
    <property type="molecule type" value="Genomic_DNA"/>
</dbReference>
<dbReference type="AlphaFoldDB" id="A0A934MQL6"/>
<dbReference type="GO" id="GO:0032259">
    <property type="term" value="P:methylation"/>
    <property type="evidence" value="ECO:0007669"/>
    <property type="project" value="UniProtKB-KW"/>
</dbReference>
<dbReference type="InterPro" id="IPR041698">
    <property type="entry name" value="Methyltransf_25"/>
</dbReference>
<organism evidence="4 5">
    <name type="scientific">Paenibacillus roseus</name>
    <dbReference type="NCBI Taxonomy" id="2798579"/>
    <lineage>
        <taxon>Bacteria</taxon>
        <taxon>Bacillati</taxon>
        <taxon>Bacillota</taxon>
        <taxon>Bacilli</taxon>
        <taxon>Bacillales</taxon>
        <taxon>Paenibacillaceae</taxon>
        <taxon>Paenibacillus</taxon>
    </lineage>
</organism>
<evidence type="ECO:0000259" key="3">
    <source>
        <dbReference type="Pfam" id="PF13649"/>
    </source>
</evidence>
<dbReference type="Proteomes" id="UP000640274">
    <property type="component" value="Unassembled WGS sequence"/>
</dbReference>
<dbReference type="SUPFAM" id="SSF53335">
    <property type="entry name" value="S-adenosyl-L-methionine-dependent methyltransferases"/>
    <property type="match status" value="1"/>
</dbReference>
<dbReference type="Gene3D" id="2.20.25.110">
    <property type="entry name" value="S-adenosyl-L-methionine-dependent methyltransferases"/>
    <property type="match status" value="1"/>
</dbReference>
<dbReference type="PANTHER" id="PTHR43861:SF1">
    <property type="entry name" value="TRANS-ACONITATE 2-METHYLTRANSFERASE"/>
    <property type="match status" value="1"/>
</dbReference>
<dbReference type="Gene3D" id="3.40.50.150">
    <property type="entry name" value="Vaccinia Virus protein VP39"/>
    <property type="match status" value="1"/>
</dbReference>
<evidence type="ECO:0000313" key="5">
    <source>
        <dbReference type="Proteomes" id="UP000640274"/>
    </source>
</evidence>
<gene>
    <name evidence="4" type="ORF">JFN88_12155</name>
</gene>
<comment type="caution">
    <text evidence="4">The sequence shown here is derived from an EMBL/GenBank/DDBJ whole genome shotgun (WGS) entry which is preliminary data.</text>
</comment>
<feature type="domain" description="Methyltransferase" evidence="3">
    <location>
        <begin position="45"/>
        <end position="138"/>
    </location>
</feature>
<keyword evidence="1 4" id="KW-0489">Methyltransferase</keyword>
<dbReference type="Pfam" id="PF13649">
    <property type="entry name" value="Methyltransf_25"/>
    <property type="match status" value="1"/>
</dbReference>
<dbReference type="PANTHER" id="PTHR43861">
    <property type="entry name" value="TRANS-ACONITATE 2-METHYLTRANSFERASE-RELATED"/>
    <property type="match status" value="1"/>
</dbReference>
<sequence length="246" mass="28858">MSEWYERSFGADYLLIYKHRDWDHAHEEVNKLVSWMKLVQEADLLDVGCGMGRHSLALADLGFRVTGFDLSVKLLDEARRKDEQAKVRFIHGDMRELPFGDGEFDVTVNLFTSFGYFNEEKDNLQVLRELRRVLRPNGRFVIDYLNPCYVRDHLVHQSIRQDDEAGCTIIETREADEHWVKKHIELRFEHEVRHYFEQVRLYPVAWFEKALSGAGLELTDICGDYDGAAYDELKSKRLIMAGKVRI</sequence>
<dbReference type="InterPro" id="IPR029063">
    <property type="entry name" value="SAM-dependent_MTases_sf"/>
</dbReference>
<keyword evidence="2" id="KW-0808">Transferase</keyword>
<evidence type="ECO:0000256" key="1">
    <source>
        <dbReference type="ARBA" id="ARBA00022603"/>
    </source>
</evidence>
<reference evidence="4" key="1">
    <citation type="submission" date="2020-12" db="EMBL/GenBank/DDBJ databases">
        <authorList>
            <person name="Huq M.A."/>
        </authorList>
    </citation>
    <scope>NUCLEOTIDE SEQUENCE</scope>
    <source>
        <strain evidence="4">MAHUQ-46</strain>
    </source>
</reference>
<dbReference type="GO" id="GO:0008168">
    <property type="term" value="F:methyltransferase activity"/>
    <property type="evidence" value="ECO:0007669"/>
    <property type="project" value="UniProtKB-KW"/>
</dbReference>
<dbReference type="RefSeq" id="WP_199019568.1">
    <property type="nucleotide sequence ID" value="NZ_JAELUP010000065.1"/>
</dbReference>